<feature type="chain" id="PRO_5021408626" evidence="1">
    <location>
        <begin position="16"/>
        <end position="222"/>
    </location>
</feature>
<dbReference type="RefSeq" id="WP_135499711.1">
    <property type="nucleotide sequence ID" value="NZ_SRLD01000085.1"/>
</dbReference>
<accession>A0A4Z0PE19</accession>
<evidence type="ECO:0000313" key="3">
    <source>
        <dbReference type="Proteomes" id="UP000297739"/>
    </source>
</evidence>
<proteinExistence type="predicted"/>
<keyword evidence="3" id="KW-1185">Reference proteome</keyword>
<evidence type="ECO:0000313" key="2">
    <source>
        <dbReference type="EMBL" id="TGE11891.1"/>
    </source>
</evidence>
<keyword evidence="1" id="KW-0732">Signal</keyword>
<dbReference type="AlphaFoldDB" id="A0A4Z0PE19"/>
<sequence length="222" mass="23366">MLLLAALGSAGSVLAQRPTIAPLTPVAPQVVLPAPLGTDITEQPNARQTVPVPDQPSRTIRPQPVFLINSCIIVGRSLAQINPQDIANINVYKGPDAPTKWRSLTAHGIIAITLKPHVKSKLKTESLAAIGRGLELRGPVSYQLEGLPLEDLALRVVTADIAGLDTQQTASGTVLNIHLAVPLPAVHPPGTILIRGASGSQYRWTGSLAHAFLSMPGTGKLR</sequence>
<name>A0A4Z0PE19_9BACT</name>
<evidence type="ECO:0000256" key="1">
    <source>
        <dbReference type="SAM" id="SignalP"/>
    </source>
</evidence>
<dbReference type="EMBL" id="SRLD01000085">
    <property type="protein sequence ID" value="TGE11891.1"/>
    <property type="molecule type" value="Genomic_DNA"/>
</dbReference>
<organism evidence="2 3">
    <name type="scientific">Hymenobacter elongatus</name>
    <dbReference type="NCBI Taxonomy" id="877208"/>
    <lineage>
        <taxon>Bacteria</taxon>
        <taxon>Pseudomonadati</taxon>
        <taxon>Bacteroidota</taxon>
        <taxon>Cytophagia</taxon>
        <taxon>Cytophagales</taxon>
        <taxon>Hymenobacteraceae</taxon>
        <taxon>Hymenobacter</taxon>
    </lineage>
</organism>
<feature type="signal peptide" evidence="1">
    <location>
        <begin position="1"/>
        <end position="15"/>
    </location>
</feature>
<gene>
    <name evidence="2" type="ORF">E5J99_20720</name>
</gene>
<dbReference type="OrthoDB" id="886872at2"/>
<protein>
    <submittedName>
        <fullName evidence="2">Uncharacterized protein</fullName>
    </submittedName>
</protein>
<dbReference type="Proteomes" id="UP000297739">
    <property type="component" value="Unassembled WGS sequence"/>
</dbReference>
<comment type="caution">
    <text evidence="2">The sequence shown here is derived from an EMBL/GenBank/DDBJ whole genome shotgun (WGS) entry which is preliminary data.</text>
</comment>
<reference evidence="2 3" key="1">
    <citation type="submission" date="2019-04" db="EMBL/GenBank/DDBJ databases">
        <authorList>
            <person name="Feng G."/>
            <person name="Zhang J."/>
            <person name="Zhu H."/>
        </authorList>
    </citation>
    <scope>NUCLEOTIDE SEQUENCE [LARGE SCALE GENOMIC DNA]</scope>
    <source>
        <strain evidence="2 3">JCM 17223</strain>
    </source>
</reference>